<sequence length="1201" mass="127224">MEHVARTVNERATTTEPAAAGGNAALQRLASGRAKHPVALKALAGGGNGALSRLAQPKLSVSKPGDPYERQADAVSEAIAEGGGPMPTISRLVTPAAAAGEPPEGPNTPPGLEQMIASPGGGRPIPPDVRAKIEEHLGFPLGGVLVHDDAKAQAAAAQLGARAFTTGQHIFLGAGESAGDLALMAHEATHVVQQTSVGIYRTPVQRDASDYLMGPIVGLVKSVPGYDMLTVVAGYDPIANRNVDRSPENLTRGVLGLVPFGNVVAGKLIELGVVQGAYKMLDDGLKSHNLTLGRIQGEIDQAWKEIDLTDPDGALVIVRRHVSGLYADALGFVKGIYDAIVQLVRDAAVGLAEKYLVGTPTWDLAKKVLHQDPLRGTPVAATTVEILEDFLKLIGKQDALAQMKERGTLQKTADWLDGRIAQFLGILGELSALFKAGWEAIQPENIANLGDNLSKLADQAKGLITKIGAFAKDVLTEVVKIIKDALLEWLSTEATKMRGFRLMTVILGQDPFTGKAVPRSAENLIGGFVALLPGGEATYKKLAEAGVIAEAGAQIEGAMARLGISTEMIVGTFKGIWDALTLEDLVNPIGAFMKILEKFGEPLGRIVEFAGEVLKVVITLILKLMNFPPGILDSIISNAMAAIEDIKRDPVAFLMNMLEALKQGFLGFIDKAVGYLLNGLADWLFRGLGAIGIQKPKDLSFGSILTMVLQVLDITTEKLWKKLGDHIGAETVDKLRKGLAMAEGAYDFIKDVEEGGVAAIWKHIESQLGNLWDTLLGMVKDWIVGEIVSKATTKLLSMLDPTGIMAVVNSGIAFFKAVQSVIEYVREILMIVNDYVTTLAAVAAGNVSAGAQKVEKGLAAAVPVAIGFLANQVGLGNVPEELVKLIGELRVLVDKAIDWLLAKAVALGKSALNALGLGGKGEPGDEGDDGDTEESIAVKEEAAKLLVAKHDQVKNIDELKTAGAEILANLTPKGLKTLEIVQEGGPGKYKMYVSASARRNAADIVDPQAAESNVTLNANVTFGSAPDLSQHDFPDNERHGASMAPERVPLGKVWKPAGSDPNTVHTATYNKTHRVAGTNHSHAEANFRKWVTEQEMGKVVTIVATLSGDWSPCRQCANSLTEIATYVRQQAPPGAQINLRFDYSGVAAVFRDWNGDDGACRAAINGWDQVVGLGGTKAAPLTITPVAMPKVIRRKKPAPTG</sequence>
<protein>
    <recommendedName>
        <fullName evidence="2">eCIS core domain-containing protein</fullName>
    </recommendedName>
</protein>
<proteinExistence type="predicted"/>
<evidence type="ECO:0000259" key="2">
    <source>
        <dbReference type="Pfam" id="PF13699"/>
    </source>
</evidence>
<dbReference type="InterPro" id="IPR025295">
    <property type="entry name" value="eCIS_core_dom"/>
</dbReference>
<accession>A0A919NWE3</accession>
<evidence type="ECO:0000313" key="4">
    <source>
        <dbReference type="Proteomes" id="UP000623608"/>
    </source>
</evidence>
<comment type="caution">
    <text evidence="3">The sequence shown here is derived from an EMBL/GenBank/DDBJ whole genome shotgun (WGS) entry which is preliminary data.</text>
</comment>
<organism evidence="3 4">
    <name type="scientific">Paractinoplanes tereljensis</name>
    <dbReference type="NCBI Taxonomy" id="571912"/>
    <lineage>
        <taxon>Bacteria</taxon>
        <taxon>Bacillati</taxon>
        <taxon>Actinomycetota</taxon>
        <taxon>Actinomycetes</taxon>
        <taxon>Micromonosporales</taxon>
        <taxon>Micromonosporaceae</taxon>
        <taxon>Paractinoplanes</taxon>
    </lineage>
</organism>
<dbReference type="Pfam" id="PF13699">
    <property type="entry name" value="eCIS_core"/>
    <property type="match status" value="1"/>
</dbReference>
<evidence type="ECO:0000256" key="1">
    <source>
        <dbReference type="SAM" id="MobiDB-lite"/>
    </source>
</evidence>
<dbReference type="EMBL" id="BOMY01000055">
    <property type="protein sequence ID" value="GIF25958.1"/>
    <property type="molecule type" value="Genomic_DNA"/>
</dbReference>
<reference evidence="3" key="1">
    <citation type="submission" date="2021-01" db="EMBL/GenBank/DDBJ databases">
        <title>Whole genome shotgun sequence of Actinoplanes tereljensis NBRC 105297.</title>
        <authorList>
            <person name="Komaki H."/>
            <person name="Tamura T."/>
        </authorList>
    </citation>
    <scope>NUCLEOTIDE SEQUENCE</scope>
    <source>
        <strain evidence="3">NBRC 105297</strain>
    </source>
</reference>
<evidence type="ECO:0000313" key="3">
    <source>
        <dbReference type="EMBL" id="GIF25958.1"/>
    </source>
</evidence>
<dbReference type="Proteomes" id="UP000623608">
    <property type="component" value="Unassembled WGS sequence"/>
</dbReference>
<feature type="region of interest" description="Disordered" evidence="1">
    <location>
        <begin position="1"/>
        <end position="22"/>
    </location>
</feature>
<feature type="domain" description="eCIS core" evidence="2">
    <location>
        <begin position="124"/>
        <end position="196"/>
    </location>
</feature>
<gene>
    <name evidence="3" type="ORF">Ate02nite_86880</name>
</gene>
<dbReference type="AlphaFoldDB" id="A0A919NWE3"/>
<name>A0A919NWE3_9ACTN</name>
<keyword evidence="4" id="KW-1185">Reference proteome</keyword>